<dbReference type="PANTHER" id="PTHR13789:SF309">
    <property type="entry name" value="PUTATIVE (AFU_ORTHOLOGUE AFUA_6G14510)-RELATED"/>
    <property type="match status" value="1"/>
</dbReference>
<dbReference type="AlphaFoldDB" id="A0AAD7D9B3"/>
<reference evidence="7" key="1">
    <citation type="submission" date="2023-03" db="EMBL/GenBank/DDBJ databases">
        <title>Massive genome expansion in bonnet fungi (Mycena s.s.) driven by repeated elements and novel gene families across ecological guilds.</title>
        <authorList>
            <consortium name="Lawrence Berkeley National Laboratory"/>
            <person name="Harder C.B."/>
            <person name="Miyauchi S."/>
            <person name="Viragh M."/>
            <person name="Kuo A."/>
            <person name="Thoen E."/>
            <person name="Andreopoulos B."/>
            <person name="Lu D."/>
            <person name="Skrede I."/>
            <person name="Drula E."/>
            <person name="Henrissat B."/>
            <person name="Morin E."/>
            <person name="Kohler A."/>
            <person name="Barry K."/>
            <person name="LaButti K."/>
            <person name="Morin E."/>
            <person name="Salamov A."/>
            <person name="Lipzen A."/>
            <person name="Mereny Z."/>
            <person name="Hegedus B."/>
            <person name="Baldrian P."/>
            <person name="Stursova M."/>
            <person name="Weitz H."/>
            <person name="Taylor A."/>
            <person name="Grigoriev I.V."/>
            <person name="Nagy L.G."/>
            <person name="Martin F."/>
            <person name="Kauserud H."/>
        </authorList>
    </citation>
    <scope>NUCLEOTIDE SEQUENCE</scope>
    <source>
        <strain evidence="7">CBHHK067</strain>
    </source>
</reference>
<evidence type="ECO:0000313" key="8">
    <source>
        <dbReference type="Proteomes" id="UP001221757"/>
    </source>
</evidence>
<dbReference type="InterPro" id="IPR002938">
    <property type="entry name" value="FAD-bd"/>
</dbReference>
<dbReference type="Pfam" id="PF01494">
    <property type="entry name" value="FAD_binding_3"/>
    <property type="match status" value="1"/>
</dbReference>
<dbReference type="Gene3D" id="3.50.50.60">
    <property type="entry name" value="FAD/NAD(P)-binding domain"/>
    <property type="match status" value="1"/>
</dbReference>
<feature type="domain" description="FAD-binding" evidence="6">
    <location>
        <begin position="267"/>
        <end position="329"/>
    </location>
</feature>
<protein>
    <recommendedName>
        <fullName evidence="6">FAD-binding domain-containing protein</fullName>
    </recommendedName>
</protein>
<keyword evidence="4" id="KW-0560">Oxidoreductase</keyword>
<dbReference type="InterPro" id="IPR036188">
    <property type="entry name" value="FAD/NAD-bd_sf"/>
</dbReference>
<evidence type="ECO:0000313" key="7">
    <source>
        <dbReference type="EMBL" id="KAJ7686090.1"/>
    </source>
</evidence>
<comment type="similarity">
    <text evidence="1">Belongs to the paxM FAD-dependent monooxygenase family.</text>
</comment>
<accession>A0AAD7D9B3</accession>
<dbReference type="EMBL" id="JARKIE010000099">
    <property type="protein sequence ID" value="KAJ7686090.1"/>
    <property type="molecule type" value="Genomic_DNA"/>
</dbReference>
<proteinExistence type="inferred from homology"/>
<dbReference type="SUPFAM" id="SSF51905">
    <property type="entry name" value="FAD/NAD(P)-binding domain"/>
    <property type="match status" value="1"/>
</dbReference>
<keyword evidence="8" id="KW-1185">Reference proteome</keyword>
<evidence type="ECO:0000256" key="5">
    <source>
        <dbReference type="ARBA" id="ARBA00023033"/>
    </source>
</evidence>
<evidence type="ECO:0000256" key="4">
    <source>
        <dbReference type="ARBA" id="ARBA00023002"/>
    </source>
</evidence>
<dbReference type="GO" id="GO:0004497">
    <property type="term" value="F:monooxygenase activity"/>
    <property type="evidence" value="ECO:0007669"/>
    <property type="project" value="UniProtKB-KW"/>
</dbReference>
<dbReference type="Proteomes" id="UP001221757">
    <property type="component" value="Unassembled WGS sequence"/>
</dbReference>
<evidence type="ECO:0000256" key="2">
    <source>
        <dbReference type="ARBA" id="ARBA00022630"/>
    </source>
</evidence>
<evidence type="ECO:0000259" key="6">
    <source>
        <dbReference type="Pfam" id="PF01494"/>
    </source>
</evidence>
<organism evidence="7 8">
    <name type="scientific">Mycena rosella</name>
    <name type="common">Pink bonnet</name>
    <name type="synonym">Agaricus rosellus</name>
    <dbReference type="NCBI Taxonomy" id="1033263"/>
    <lineage>
        <taxon>Eukaryota</taxon>
        <taxon>Fungi</taxon>
        <taxon>Dikarya</taxon>
        <taxon>Basidiomycota</taxon>
        <taxon>Agaricomycotina</taxon>
        <taxon>Agaricomycetes</taxon>
        <taxon>Agaricomycetidae</taxon>
        <taxon>Agaricales</taxon>
        <taxon>Marasmiineae</taxon>
        <taxon>Mycenaceae</taxon>
        <taxon>Mycena</taxon>
    </lineage>
</organism>
<keyword evidence="2" id="KW-0285">Flavoprotein</keyword>
<keyword evidence="5" id="KW-0503">Monooxygenase</keyword>
<dbReference type="PANTHER" id="PTHR13789">
    <property type="entry name" value="MONOOXYGENASE"/>
    <property type="match status" value="1"/>
</dbReference>
<dbReference type="InterPro" id="IPR050493">
    <property type="entry name" value="FAD-dep_Monooxygenase_BioMet"/>
</dbReference>
<dbReference type="PRINTS" id="PR00420">
    <property type="entry name" value="RNGMNOXGNASE"/>
</dbReference>
<gene>
    <name evidence="7" type="ORF">B0H17DRAFT_1332942</name>
</gene>
<evidence type="ECO:0000256" key="1">
    <source>
        <dbReference type="ARBA" id="ARBA00007992"/>
    </source>
</evidence>
<dbReference type="GO" id="GO:0071949">
    <property type="term" value="F:FAD binding"/>
    <property type="evidence" value="ECO:0007669"/>
    <property type="project" value="InterPro"/>
</dbReference>
<comment type="caution">
    <text evidence="7">The sequence shown here is derived from an EMBL/GenBank/DDBJ whole genome shotgun (WGS) entry which is preliminary data.</text>
</comment>
<evidence type="ECO:0000256" key="3">
    <source>
        <dbReference type="ARBA" id="ARBA00022827"/>
    </source>
</evidence>
<dbReference type="PROSITE" id="PS51257">
    <property type="entry name" value="PROKAR_LIPOPROTEIN"/>
    <property type="match status" value="1"/>
</dbReference>
<sequence length="405" mass="44712">MSTNRQASLRLTFLIIGGGLSGLSCAYALRDAGHDVVIIEQNSGRTRTEGSATSEPVGFMKFHDQIMSDLQAEFLIIQHEDLRQHLISLCLISGVVFKYGMAIKIIKLADGGITVALEDGSVMRGDIVVGADGHNSFVRAFVIEEETEPEHIVPGASIAISTKLMQKHEELRSLCEENQFTIWMGNGSSITGVLDNTGETFNLGICSPTALDFAVDGDWYETHDLSHLLPFDTSGYDPRLKKLIQLGHTCHPTIHKVFEQADVVGMDGTVALVGDAAHSILMHGSHNSSMAIEDAVTLSTLFSHLTDRKQIPIFLDTYEELRHARTKATQKSEYQSLLQISLPRGEAQAARDQALGLTLSTAFDDFENCESSELLVQAWEQYLILFSHDAAEEVDNWWSKWNFTV</sequence>
<dbReference type="Pfam" id="PF13450">
    <property type="entry name" value="NAD_binding_8"/>
    <property type="match status" value="1"/>
</dbReference>
<name>A0AAD7D9B3_MYCRO</name>
<keyword evidence="3" id="KW-0274">FAD</keyword>